<keyword evidence="2" id="KW-0812">Transmembrane</keyword>
<evidence type="ECO:0000256" key="1">
    <source>
        <dbReference type="SAM" id="MobiDB-lite"/>
    </source>
</evidence>
<evidence type="ECO:0000313" key="3">
    <source>
        <dbReference type="EMBL" id="PUZ37345.1"/>
    </source>
</evidence>
<feature type="transmembrane region" description="Helical" evidence="2">
    <location>
        <begin position="262"/>
        <end position="291"/>
    </location>
</feature>
<organism evidence="3 4">
    <name type="scientific">Panicum hallii var. hallii</name>
    <dbReference type="NCBI Taxonomy" id="1504633"/>
    <lineage>
        <taxon>Eukaryota</taxon>
        <taxon>Viridiplantae</taxon>
        <taxon>Streptophyta</taxon>
        <taxon>Embryophyta</taxon>
        <taxon>Tracheophyta</taxon>
        <taxon>Spermatophyta</taxon>
        <taxon>Magnoliopsida</taxon>
        <taxon>Liliopsida</taxon>
        <taxon>Poales</taxon>
        <taxon>Poaceae</taxon>
        <taxon>PACMAD clade</taxon>
        <taxon>Panicoideae</taxon>
        <taxon>Panicodae</taxon>
        <taxon>Paniceae</taxon>
        <taxon>Panicinae</taxon>
        <taxon>Panicum</taxon>
        <taxon>Panicum sect. Panicum</taxon>
    </lineage>
</organism>
<evidence type="ECO:0000313" key="4">
    <source>
        <dbReference type="Proteomes" id="UP000244336"/>
    </source>
</evidence>
<dbReference type="Gramene" id="PUZ37345">
    <property type="protein sequence ID" value="PUZ37345"/>
    <property type="gene ID" value="GQ55_9G112000"/>
</dbReference>
<sequence>MPGCQANQSSSPLRVGELRGRQRVGERAHGVDLHLQRRHVVDRLLEQLRRGELPASRDEAAQHAEPLLHLAALLRIARRPCKRGRFALGMLRPAVAPPDLAARLHQHAAAAAGGAGQQDCAAPARLAARRERQRRVGRGLDGARLAAARGAERVQQAAPVDLVLRAAAPLAGLRRRRRLIATGAACSRGRRGRRRRRRGGDHSRARARPPPYPVIPVPSRTAETQKGIGGVGEREEDGGGRKKKGKRDYWVGVGALRWSCRLLLFALLLLLIRVVVVVVGFALLGCCFSLFTTQHNTALVLLCFLLPSSLQFHSLVATRSGNAPANHAHVLACKLRRVHHVS</sequence>
<feature type="region of interest" description="Disordered" evidence="1">
    <location>
        <begin position="184"/>
        <end position="246"/>
    </location>
</feature>
<keyword evidence="2" id="KW-0472">Membrane</keyword>
<dbReference type="AlphaFoldDB" id="A0A2T7C207"/>
<feature type="transmembrane region" description="Helical" evidence="2">
    <location>
        <begin position="297"/>
        <end position="317"/>
    </location>
</feature>
<keyword evidence="2" id="KW-1133">Transmembrane helix</keyword>
<proteinExistence type="predicted"/>
<gene>
    <name evidence="3" type="ORF">GQ55_9G112000</name>
</gene>
<accession>A0A2T7C207</accession>
<protein>
    <submittedName>
        <fullName evidence="3">Uncharacterized protein</fullName>
    </submittedName>
</protein>
<reference evidence="3 4" key="1">
    <citation type="submission" date="2018-04" db="EMBL/GenBank/DDBJ databases">
        <title>WGS assembly of Panicum hallii var. hallii HAL2.</title>
        <authorList>
            <person name="Lovell J."/>
            <person name="Jenkins J."/>
            <person name="Lowry D."/>
            <person name="Mamidi S."/>
            <person name="Sreedasyam A."/>
            <person name="Weng X."/>
            <person name="Barry K."/>
            <person name="Bonette J."/>
            <person name="Campitelli B."/>
            <person name="Daum C."/>
            <person name="Gordon S."/>
            <person name="Gould B."/>
            <person name="Lipzen A."/>
            <person name="MacQueen A."/>
            <person name="Palacio-Mejia J."/>
            <person name="Plott C."/>
            <person name="Shakirov E."/>
            <person name="Shu S."/>
            <person name="Yoshinaga Y."/>
            <person name="Zane M."/>
            <person name="Rokhsar D."/>
            <person name="Grimwood J."/>
            <person name="Schmutz J."/>
            <person name="Juenger T."/>
        </authorList>
    </citation>
    <scope>NUCLEOTIDE SEQUENCE [LARGE SCALE GENOMIC DNA]</scope>
    <source>
        <strain evidence="4">cv. HAL2</strain>
    </source>
</reference>
<name>A0A2T7C207_9POAL</name>
<evidence type="ECO:0000256" key="2">
    <source>
        <dbReference type="SAM" id="Phobius"/>
    </source>
</evidence>
<feature type="compositionally biased region" description="Basic residues" evidence="1">
    <location>
        <begin position="188"/>
        <end position="199"/>
    </location>
</feature>
<dbReference type="Proteomes" id="UP000244336">
    <property type="component" value="Chromosome 9"/>
</dbReference>
<keyword evidence="4" id="KW-1185">Reference proteome</keyword>
<dbReference type="EMBL" id="CM009757">
    <property type="protein sequence ID" value="PUZ37345.1"/>
    <property type="molecule type" value="Genomic_DNA"/>
</dbReference>